<comment type="caution">
    <text evidence="4">The sequence shown here is derived from an EMBL/GenBank/DDBJ whole genome shotgun (WGS) entry which is preliminary data.</text>
</comment>
<dbReference type="Pfam" id="PF00248">
    <property type="entry name" value="Aldo_ket_red"/>
    <property type="match status" value="1"/>
</dbReference>
<organism evidence="4 5">
    <name type="scientific">Adhaeribacter arboris</name>
    <dbReference type="NCBI Taxonomy" id="2072846"/>
    <lineage>
        <taxon>Bacteria</taxon>
        <taxon>Pseudomonadati</taxon>
        <taxon>Bacteroidota</taxon>
        <taxon>Cytophagia</taxon>
        <taxon>Cytophagales</taxon>
        <taxon>Hymenobacteraceae</taxon>
        <taxon>Adhaeribacter</taxon>
    </lineage>
</organism>
<dbReference type="GO" id="GO:0005737">
    <property type="term" value="C:cytoplasm"/>
    <property type="evidence" value="ECO:0007669"/>
    <property type="project" value="TreeGrafter"/>
</dbReference>
<evidence type="ECO:0000256" key="2">
    <source>
        <dbReference type="SAM" id="SignalP"/>
    </source>
</evidence>
<sequence length="374" mass="41613">MKNQNRRNFLKAGTSLGASLWATSAFSFTNSEKATSGKEDKKLVTDVKYRTLGSGKHSLKVSSLGLGCMGMSWNRSFVPDRKNSISVIRKAYDMGVNFFDTAEAYGPFANEELVGEAIGPFRKKIILCSKFGFDIQNNKLTGGFNSNPNHIRQVVEQSLKRLKTDVIDLLYQHRVDPKVPMEDVAGTVKNLLKEGKVRNLGLSEAGPENIRKAHAVQPVTAIQTELSLMSREPITDIFPVCEELGIGFVPYSPLSRAYLTGYLNERTKFVPSNDNRPTLPRYTPEAIKANWSIIEFLTDFGNQRGLTPAQVSLAWLLALKPWVVPIPGTTKLAHFQENQGAANIAFTPQELNSITETISKIKIFGDRYPIRQTN</sequence>
<protein>
    <submittedName>
        <fullName evidence="4">Aldo/keto reductase</fullName>
    </submittedName>
</protein>
<dbReference type="InterPro" id="IPR023210">
    <property type="entry name" value="NADP_OxRdtase_dom"/>
</dbReference>
<dbReference type="EMBL" id="PYFT01000001">
    <property type="protein sequence ID" value="PSR52652.1"/>
    <property type="molecule type" value="Genomic_DNA"/>
</dbReference>
<dbReference type="CDD" id="cd19078">
    <property type="entry name" value="AKR_AKR13C1_2"/>
    <property type="match status" value="1"/>
</dbReference>
<keyword evidence="1" id="KW-0560">Oxidoreductase</keyword>
<accession>A0A2T2YAW5</accession>
<name>A0A2T2YAW5_9BACT</name>
<dbReference type="PROSITE" id="PS51318">
    <property type="entry name" value="TAT"/>
    <property type="match status" value="1"/>
</dbReference>
<dbReference type="OrthoDB" id="9773828at2"/>
<dbReference type="InterPro" id="IPR036812">
    <property type="entry name" value="NAD(P)_OxRdtase_dom_sf"/>
</dbReference>
<dbReference type="Gene3D" id="3.20.20.100">
    <property type="entry name" value="NADP-dependent oxidoreductase domain"/>
    <property type="match status" value="1"/>
</dbReference>
<dbReference type="RefSeq" id="WP_106926488.1">
    <property type="nucleotide sequence ID" value="NZ_PYFT01000001.1"/>
</dbReference>
<proteinExistence type="predicted"/>
<evidence type="ECO:0000313" key="4">
    <source>
        <dbReference type="EMBL" id="PSR52652.1"/>
    </source>
</evidence>
<evidence type="ECO:0000259" key="3">
    <source>
        <dbReference type="Pfam" id="PF00248"/>
    </source>
</evidence>
<dbReference type="SUPFAM" id="SSF51430">
    <property type="entry name" value="NAD(P)-linked oxidoreductase"/>
    <property type="match status" value="1"/>
</dbReference>
<feature type="chain" id="PRO_5015505046" evidence="2">
    <location>
        <begin position="28"/>
        <end position="374"/>
    </location>
</feature>
<dbReference type="PANTHER" id="PTHR43625">
    <property type="entry name" value="AFLATOXIN B1 ALDEHYDE REDUCTASE"/>
    <property type="match status" value="1"/>
</dbReference>
<gene>
    <name evidence="4" type="ORF">AHMF7605_03485</name>
</gene>
<keyword evidence="2" id="KW-0732">Signal</keyword>
<reference evidence="4 5" key="1">
    <citation type="submission" date="2018-03" db="EMBL/GenBank/DDBJ databases">
        <title>Adhaeribacter sp. HMF7605 Genome sequencing and assembly.</title>
        <authorList>
            <person name="Kang H."/>
            <person name="Kang J."/>
            <person name="Cha I."/>
            <person name="Kim H."/>
            <person name="Joh K."/>
        </authorList>
    </citation>
    <scope>NUCLEOTIDE SEQUENCE [LARGE SCALE GENOMIC DNA]</scope>
    <source>
        <strain evidence="4 5">HMF7605</strain>
    </source>
</reference>
<feature type="domain" description="NADP-dependent oxidoreductase" evidence="3">
    <location>
        <begin position="64"/>
        <end position="357"/>
    </location>
</feature>
<keyword evidence="5" id="KW-1185">Reference proteome</keyword>
<dbReference type="GO" id="GO:0016491">
    <property type="term" value="F:oxidoreductase activity"/>
    <property type="evidence" value="ECO:0007669"/>
    <property type="project" value="UniProtKB-KW"/>
</dbReference>
<dbReference type="PANTHER" id="PTHR43625:SF77">
    <property type="entry name" value="ALDO-KETO REDUCTASE"/>
    <property type="match status" value="1"/>
</dbReference>
<evidence type="ECO:0000256" key="1">
    <source>
        <dbReference type="ARBA" id="ARBA00023002"/>
    </source>
</evidence>
<dbReference type="InterPro" id="IPR050791">
    <property type="entry name" value="Aldo-Keto_reductase"/>
</dbReference>
<dbReference type="Proteomes" id="UP000240357">
    <property type="component" value="Unassembled WGS sequence"/>
</dbReference>
<dbReference type="InterPro" id="IPR006311">
    <property type="entry name" value="TAT_signal"/>
</dbReference>
<evidence type="ECO:0000313" key="5">
    <source>
        <dbReference type="Proteomes" id="UP000240357"/>
    </source>
</evidence>
<dbReference type="AlphaFoldDB" id="A0A2T2YAW5"/>
<feature type="signal peptide" evidence="2">
    <location>
        <begin position="1"/>
        <end position="27"/>
    </location>
</feature>